<dbReference type="InterPro" id="IPR013098">
    <property type="entry name" value="Ig_I-set"/>
</dbReference>
<dbReference type="GO" id="GO:0004672">
    <property type="term" value="F:protein kinase activity"/>
    <property type="evidence" value="ECO:0007669"/>
    <property type="project" value="TreeGrafter"/>
</dbReference>
<keyword evidence="4" id="KW-0067">ATP-binding</keyword>
<keyword evidence="2" id="KW-0677">Repeat</keyword>
<proteinExistence type="inferred from homology"/>
<evidence type="ECO:0000256" key="4">
    <source>
        <dbReference type="ARBA" id="ARBA00022840"/>
    </source>
</evidence>
<dbReference type="PANTHER" id="PTHR47633">
    <property type="entry name" value="IMMUNOGLOBULIN"/>
    <property type="match status" value="1"/>
</dbReference>
<dbReference type="Proteomes" id="UP000694388">
    <property type="component" value="Unplaced"/>
</dbReference>
<organism evidence="7 8">
    <name type="scientific">Eptatretus burgeri</name>
    <name type="common">Inshore hagfish</name>
    <dbReference type="NCBI Taxonomy" id="7764"/>
    <lineage>
        <taxon>Eukaryota</taxon>
        <taxon>Metazoa</taxon>
        <taxon>Chordata</taxon>
        <taxon>Craniata</taxon>
        <taxon>Vertebrata</taxon>
        <taxon>Cyclostomata</taxon>
        <taxon>Myxini</taxon>
        <taxon>Myxiniformes</taxon>
        <taxon>Myxinidae</taxon>
        <taxon>Eptatretinae</taxon>
        <taxon>Eptatretus</taxon>
    </lineage>
</organism>
<comment type="similarity">
    <text evidence="1">Belongs to the protein kinase superfamily. CAMK Ser/Thr protein kinase family.</text>
</comment>
<dbReference type="Pfam" id="PF07679">
    <property type="entry name" value="I-set"/>
    <property type="match status" value="1"/>
</dbReference>
<dbReference type="GeneTree" id="ENSGT01030000239236"/>
<sequence>MGDGHGAFKSTQVSKASVWLERTPLYPPAFALSPRNVRVVPGATATFDGKVKGTPEPQVTWYRNGDRLTAGGRLNIECGPRGTFGLHIAKVTAADAGKYCCEVSNEAGTKQVIVELALQCKKLGLSII</sequence>
<evidence type="ECO:0000256" key="1">
    <source>
        <dbReference type="ARBA" id="ARBA00006692"/>
    </source>
</evidence>
<dbReference type="Ensembl" id="ENSEBUT00000004406.1">
    <property type="protein sequence ID" value="ENSEBUP00000003997.1"/>
    <property type="gene ID" value="ENSEBUG00000002854.1"/>
</dbReference>
<keyword evidence="8" id="KW-1185">Reference proteome</keyword>
<dbReference type="InterPro" id="IPR003598">
    <property type="entry name" value="Ig_sub2"/>
</dbReference>
<name>A0A8C4NAG5_EPTBU</name>
<dbReference type="AlphaFoldDB" id="A0A8C4NAG5"/>
<feature type="domain" description="Ig-like" evidence="6">
    <location>
        <begin position="28"/>
        <end position="117"/>
    </location>
</feature>
<dbReference type="PANTHER" id="PTHR47633:SF8">
    <property type="entry name" value="SPEG NEIGHBOR PROTEIN"/>
    <property type="match status" value="1"/>
</dbReference>
<dbReference type="SMART" id="SM00409">
    <property type="entry name" value="IG"/>
    <property type="match status" value="1"/>
</dbReference>
<dbReference type="PROSITE" id="PS50835">
    <property type="entry name" value="IG_LIKE"/>
    <property type="match status" value="1"/>
</dbReference>
<evidence type="ECO:0000256" key="3">
    <source>
        <dbReference type="ARBA" id="ARBA00022741"/>
    </source>
</evidence>
<reference evidence="7" key="1">
    <citation type="submission" date="2025-05" db="UniProtKB">
        <authorList>
            <consortium name="Ensembl"/>
        </authorList>
    </citation>
    <scope>IDENTIFICATION</scope>
</reference>
<dbReference type="GO" id="GO:0005524">
    <property type="term" value="F:ATP binding"/>
    <property type="evidence" value="ECO:0007669"/>
    <property type="project" value="UniProtKB-KW"/>
</dbReference>
<dbReference type="SMART" id="SM00408">
    <property type="entry name" value="IGc2"/>
    <property type="match status" value="1"/>
</dbReference>
<evidence type="ECO:0000313" key="7">
    <source>
        <dbReference type="Ensembl" id="ENSEBUP00000004011.1"/>
    </source>
</evidence>
<keyword evidence="5" id="KW-0393">Immunoglobulin domain</keyword>
<dbReference type="InterPro" id="IPR036179">
    <property type="entry name" value="Ig-like_dom_sf"/>
</dbReference>
<protein>
    <recommendedName>
        <fullName evidence="6">Ig-like domain-containing protein</fullName>
    </recommendedName>
</protein>
<evidence type="ECO:0000256" key="2">
    <source>
        <dbReference type="ARBA" id="ARBA00022737"/>
    </source>
</evidence>
<dbReference type="Gene3D" id="2.60.40.10">
    <property type="entry name" value="Immunoglobulins"/>
    <property type="match status" value="1"/>
</dbReference>
<dbReference type="FunFam" id="2.60.40.10:FF:000145">
    <property type="entry name" value="Myosin light chain kinase, smooth muscle"/>
    <property type="match status" value="1"/>
</dbReference>
<accession>A0A8C4NAG5</accession>
<dbReference type="SUPFAM" id="SSF48726">
    <property type="entry name" value="Immunoglobulin"/>
    <property type="match status" value="1"/>
</dbReference>
<dbReference type="InterPro" id="IPR007110">
    <property type="entry name" value="Ig-like_dom"/>
</dbReference>
<dbReference type="Ensembl" id="ENSEBUT00000004423.1">
    <property type="protein sequence ID" value="ENSEBUP00000004011.1"/>
    <property type="gene ID" value="ENSEBUG00000002854.1"/>
</dbReference>
<evidence type="ECO:0000313" key="8">
    <source>
        <dbReference type="Proteomes" id="UP000694388"/>
    </source>
</evidence>
<keyword evidence="3" id="KW-0547">Nucleotide-binding</keyword>
<dbReference type="InterPro" id="IPR003599">
    <property type="entry name" value="Ig_sub"/>
</dbReference>
<evidence type="ECO:0000256" key="5">
    <source>
        <dbReference type="ARBA" id="ARBA00023319"/>
    </source>
</evidence>
<evidence type="ECO:0000259" key="6">
    <source>
        <dbReference type="PROSITE" id="PS50835"/>
    </source>
</evidence>
<dbReference type="OMA" id="DEYRCEI"/>
<dbReference type="InterPro" id="IPR013783">
    <property type="entry name" value="Ig-like_fold"/>
</dbReference>